<gene>
    <name evidence="4" type="ORF">SLS59_009495</name>
</gene>
<dbReference type="InterPro" id="IPR036875">
    <property type="entry name" value="Znf_CCHC_sf"/>
</dbReference>
<evidence type="ECO:0000256" key="2">
    <source>
        <dbReference type="SAM" id="MobiDB-lite"/>
    </source>
</evidence>
<sequence>MQRSAAKNVASSPATPNGPASKKVRLSNGSSAAADHQILQSALAEEAKKQQEAIDKAAQYTGETKWVLSYTDPLDGRRGDSLSVRQAGFAELDAEDSNEEDDEPAQPMRKQYGGGVKKTDKPTFEKTEASEGETESSSEDDYDSDDPTAELIRETKREMSSKKKESRKSVGESPRAPRPINEDANLDRLTSLSGGRKPAGRDMSNMECFKCGQKGHAKADCPNPGRSSAGRGRGRGGRREQYTLTFDSKSPDEVKNNLMTDDHLLIRTTGQKHTGAQESVDALYNEIYAPFAKWSHVPYHLVAYEVEEGWEMMGLATLYWTLAVPGKTEDSSSKVKDKEGNEWDGANPAAFNFAYRKVDGGIRLAKTEIAADPTAAVVEMLKRGMMKAEDLMK</sequence>
<keyword evidence="1" id="KW-0862">Zinc</keyword>
<protein>
    <recommendedName>
        <fullName evidence="3">CCHC-type domain-containing protein</fullName>
    </recommendedName>
</protein>
<dbReference type="SMART" id="SM00343">
    <property type="entry name" value="ZnF_C2HC"/>
    <property type="match status" value="1"/>
</dbReference>
<comment type="caution">
    <text evidence="4">The sequence shown here is derived from an EMBL/GenBank/DDBJ whole genome shotgun (WGS) entry which is preliminary data.</text>
</comment>
<keyword evidence="1" id="KW-0863">Zinc-finger</keyword>
<evidence type="ECO:0000313" key="4">
    <source>
        <dbReference type="EMBL" id="KAL1593025.1"/>
    </source>
</evidence>
<feature type="compositionally biased region" description="Basic and acidic residues" evidence="2">
    <location>
        <begin position="117"/>
        <end position="129"/>
    </location>
</feature>
<feature type="compositionally biased region" description="Acidic residues" evidence="2">
    <location>
        <begin position="92"/>
        <end position="104"/>
    </location>
</feature>
<name>A0ABR3QLL6_9PLEO</name>
<reference evidence="4 5" key="1">
    <citation type="submission" date="2024-02" db="EMBL/GenBank/DDBJ databases">
        <title>De novo assembly and annotation of 12 fungi associated with fruit tree decline syndrome in Ontario, Canada.</title>
        <authorList>
            <person name="Sulman M."/>
            <person name="Ellouze W."/>
            <person name="Ilyukhin E."/>
        </authorList>
    </citation>
    <scope>NUCLEOTIDE SEQUENCE [LARGE SCALE GENOMIC DNA]</scope>
    <source>
        <strain evidence="4 5">M97-236</strain>
    </source>
</reference>
<evidence type="ECO:0000256" key="1">
    <source>
        <dbReference type="PROSITE-ProRule" id="PRU00047"/>
    </source>
</evidence>
<accession>A0ABR3QLL6</accession>
<dbReference type="SUPFAM" id="SSF57756">
    <property type="entry name" value="Retrovirus zinc finger-like domains"/>
    <property type="match status" value="1"/>
</dbReference>
<proteinExistence type="predicted"/>
<organism evidence="4 5">
    <name type="scientific">Nothophoma quercina</name>
    <dbReference type="NCBI Taxonomy" id="749835"/>
    <lineage>
        <taxon>Eukaryota</taxon>
        <taxon>Fungi</taxon>
        <taxon>Dikarya</taxon>
        <taxon>Ascomycota</taxon>
        <taxon>Pezizomycotina</taxon>
        <taxon>Dothideomycetes</taxon>
        <taxon>Pleosporomycetidae</taxon>
        <taxon>Pleosporales</taxon>
        <taxon>Pleosporineae</taxon>
        <taxon>Didymellaceae</taxon>
        <taxon>Nothophoma</taxon>
    </lineage>
</organism>
<dbReference type="PROSITE" id="PS50158">
    <property type="entry name" value="ZF_CCHC"/>
    <property type="match status" value="1"/>
</dbReference>
<keyword evidence="1" id="KW-0479">Metal-binding</keyword>
<dbReference type="Proteomes" id="UP001521222">
    <property type="component" value="Unassembled WGS sequence"/>
</dbReference>
<feature type="domain" description="CCHC-type" evidence="3">
    <location>
        <begin position="208"/>
        <end position="223"/>
    </location>
</feature>
<dbReference type="InterPro" id="IPR001878">
    <property type="entry name" value="Znf_CCHC"/>
</dbReference>
<feature type="region of interest" description="Disordered" evidence="2">
    <location>
        <begin position="57"/>
        <end position="238"/>
    </location>
</feature>
<feature type="compositionally biased region" description="Polar residues" evidence="2">
    <location>
        <begin position="1"/>
        <end position="15"/>
    </location>
</feature>
<evidence type="ECO:0000259" key="3">
    <source>
        <dbReference type="PROSITE" id="PS50158"/>
    </source>
</evidence>
<dbReference type="Gene3D" id="4.10.60.10">
    <property type="entry name" value="Zinc finger, CCHC-type"/>
    <property type="match status" value="1"/>
</dbReference>
<feature type="compositionally biased region" description="Basic and acidic residues" evidence="2">
    <location>
        <begin position="151"/>
        <end position="170"/>
    </location>
</feature>
<feature type="compositionally biased region" description="Acidic residues" evidence="2">
    <location>
        <begin position="130"/>
        <end position="148"/>
    </location>
</feature>
<keyword evidence="5" id="KW-1185">Reference proteome</keyword>
<feature type="region of interest" description="Disordered" evidence="2">
    <location>
        <begin position="1"/>
        <end position="34"/>
    </location>
</feature>
<dbReference type="Pfam" id="PF00098">
    <property type="entry name" value="zf-CCHC"/>
    <property type="match status" value="1"/>
</dbReference>
<dbReference type="EMBL" id="JAKIXB020000043">
    <property type="protein sequence ID" value="KAL1593025.1"/>
    <property type="molecule type" value="Genomic_DNA"/>
</dbReference>
<evidence type="ECO:0000313" key="5">
    <source>
        <dbReference type="Proteomes" id="UP001521222"/>
    </source>
</evidence>